<evidence type="ECO:0000256" key="3">
    <source>
        <dbReference type="ARBA" id="ARBA00022679"/>
    </source>
</evidence>
<feature type="transmembrane region" description="Helical" evidence="7">
    <location>
        <begin position="415"/>
        <end position="434"/>
    </location>
</feature>
<gene>
    <name evidence="9" type="ORF">RM533_07890</name>
</gene>
<dbReference type="RefSeq" id="WP_311340682.1">
    <property type="nucleotide sequence ID" value="NZ_JAVRHS010000005.1"/>
</dbReference>
<feature type="transmembrane region" description="Helical" evidence="7">
    <location>
        <begin position="373"/>
        <end position="394"/>
    </location>
</feature>
<dbReference type="PANTHER" id="PTHR43867:SF2">
    <property type="entry name" value="CELLULOSE SYNTHASE CATALYTIC SUBUNIT A [UDP-FORMING]"/>
    <property type="match status" value="1"/>
</dbReference>
<feature type="domain" description="Glycosyltransferase 2-like" evidence="8">
    <location>
        <begin position="177"/>
        <end position="389"/>
    </location>
</feature>
<evidence type="ECO:0000313" key="9">
    <source>
        <dbReference type="EMBL" id="MDT0576107.1"/>
    </source>
</evidence>
<evidence type="ECO:0000259" key="8">
    <source>
        <dbReference type="Pfam" id="PF13632"/>
    </source>
</evidence>
<sequence length="472" mass="54400">MDILTWFLVCLFIGVQVLYLLAMLVDVYFYSRPVNRVDISLADGIAPGELPHIVLLYPVLNEPEETMRTTFHSLARIDYPEERRSIVAIPNHDDHATIASLRQLAKEFAFLSIMEVPPTTAPEWQTVWSAWDSNPHVYWYHKGPRAGVRDLPAKKTRQLIYAFYQIHKERAGDFLLNYIDADSAPLPDHFLAGAAGVRQYDVTQSTNIAGNLLNTLPASWFAFDHIVWDANKYGHLTADGTHPYWVLGKGLFFKASDLYALGGFHPWVAIEDPEVGMRFWKNGKTLGLIEAPLVEEVPQTFGNGLKQRKRWVAGFFQSLNVPLKEMGFTRTERIKAWLNFLPCMSLSLNSIGIPLGVWAAVTWWLGTSPLPEWTLWLALVNAIALTIMFVRLYYVAWTRTRIVLPGALSRLWYLLRVNPLFLLVFWFIWIIPLWQGWRTYRKDRGLEWERTDKLNANDAIIRRNRLSTDRVQ</sequence>
<evidence type="ECO:0000313" key="10">
    <source>
        <dbReference type="Proteomes" id="UP001259803"/>
    </source>
</evidence>
<accession>A0ABU2ZL02</accession>
<evidence type="ECO:0000256" key="2">
    <source>
        <dbReference type="ARBA" id="ARBA00022676"/>
    </source>
</evidence>
<dbReference type="InterPro" id="IPR001173">
    <property type="entry name" value="Glyco_trans_2-like"/>
</dbReference>
<comment type="subcellular location">
    <subcellularLocation>
        <location evidence="1">Membrane</location>
        <topology evidence="1">Multi-pass membrane protein</topology>
    </subcellularLocation>
</comment>
<dbReference type="SUPFAM" id="SSF53448">
    <property type="entry name" value="Nucleotide-diphospho-sugar transferases"/>
    <property type="match status" value="1"/>
</dbReference>
<evidence type="ECO:0000256" key="1">
    <source>
        <dbReference type="ARBA" id="ARBA00004141"/>
    </source>
</evidence>
<dbReference type="Pfam" id="PF13632">
    <property type="entry name" value="Glyco_trans_2_3"/>
    <property type="match status" value="1"/>
</dbReference>
<proteinExistence type="predicted"/>
<comment type="caution">
    <text evidence="9">The sequence shown here is derived from an EMBL/GenBank/DDBJ whole genome shotgun (WGS) entry which is preliminary data.</text>
</comment>
<keyword evidence="10" id="KW-1185">Reference proteome</keyword>
<protein>
    <submittedName>
        <fullName evidence="9">Glycosyltransferase family 2 protein</fullName>
    </submittedName>
</protein>
<dbReference type="EMBL" id="JAVRHS010000005">
    <property type="protein sequence ID" value="MDT0576107.1"/>
    <property type="molecule type" value="Genomic_DNA"/>
</dbReference>
<dbReference type="InterPro" id="IPR029044">
    <property type="entry name" value="Nucleotide-diphossugar_trans"/>
</dbReference>
<evidence type="ECO:0000256" key="5">
    <source>
        <dbReference type="ARBA" id="ARBA00022989"/>
    </source>
</evidence>
<keyword evidence="3" id="KW-0808">Transferase</keyword>
<keyword evidence="4 7" id="KW-0812">Transmembrane</keyword>
<reference evidence="9 10" key="1">
    <citation type="submission" date="2023-09" db="EMBL/GenBank/DDBJ databases">
        <authorList>
            <person name="Rey-Velasco X."/>
        </authorList>
    </citation>
    <scope>NUCLEOTIDE SEQUENCE [LARGE SCALE GENOMIC DNA]</scope>
    <source>
        <strain evidence="9 10">F390</strain>
    </source>
</reference>
<keyword evidence="5 7" id="KW-1133">Transmembrane helix</keyword>
<feature type="transmembrane region" description="Helical" evidence="7">
    <location>
        <begin position="336"/>
        <end position="361"/>
    </location>
</feature>
<dbReference type="PANTHER" id="PTHR43867">
    <property type="entry name" value="CELLULOSE SYNTHASE CATALYTIC SUBUNIT A [UDP-FORMING]"/>
    <property type="match status" value="1"/>
</dbReference>
<organism evidence="9 10">
    <name type="scientific">Croceicoccus esteveae</name>
    <dbReference type="NCBI Taxonomy" id="3075597"/>
    <lineage>
        <taxon>Bacteria</taxon>
        <taxon>Pseudomonadati</taxon>
        <taxon>Pseudomonadota</taxon>
        <taxon>Alphaproteobacteria</taxon>
        <taxon>Sphingomonadales</taxon>
        <taxon>Erythrobacteraceae</taxon>
        <taxon>Croceicoccus</taxon>
    </lineage>
</organism>
<keyword evidence="6 7" id="KW-0472">Membrane</keyword>
<keyword evidence="2" id="KW-0328">Glycosyltransferase</keyword>
<evidence type="ECO:0000256" key="6">
    <source>
        <dbReference type="ARBA" id="ARBA00023136"/>
    </source>
</evidence>
<dbReference type="Gene3D" id="3.90.550.10">
    <property type="entry name" value="Spore Coat Polysaccharide Biosynthesis Protein SpsA, Chain A"/>
    <property type="match status" value="1"/>
</dbReference>
<evidence type="ECO:0000256" key="4">
    <source>
        <dbReference type="ARBA" id="ARBA00022692"/>
    </source>
</evidence>
<dbReference type="Proteomes" id="UP001259803">
    <property type="component" value="Unassembled WGS sequence"/>
</dbReference>
<name>A0ABU2ZL02_9SPHN</name>
<dbReference type="InterPro" id="IPR050321">
    <property type="entry name" value="Glycosyltr_2/OpgH_subfam"/>
</dbReference>
<evidence type="ECO:0000256" key="7">
    <source>
        <dbReference type="SAM" id="Phobius"/>
    </source>
</evidence>
<feature type="transmembrane region" description="Helical" evidence="7">
    <location>
        <begin position="6"/>
        <end position="30"/>
    </location>
</feature>